<sequence length="192" mass="21392">MVQSQTGYHTFEWHVPTPTAVHERKKNRRDTRGVLFSFSTSSSPDQPKISPRNINKLGVRPSGTMSLHSSAKHSYIPILTGKGMAQLKKKKKETKRREEANIYLDYAITSSKQRLVIVLLLSLPEHGPSPKPASRPLPLAHCVHGRAAAILNKMWPGLHHQSRDLDGRSCYIRVAILTSGSTLHGREGPPCH</sequence>
<dbReference type="Proteomes" id="UP000315783">
    <property type="component" value="Unassembled WGS sequence"/>
</dbReference>
<evidence type="ECO:0000256" key="1">
    <source>
        <dbReference type="SAM" id="MobiDB-lite"/>
    </source>
</evidence>
<evidence type="ECO:0000313" key="3">
    <source>
        <dbReference type="Proteomes" id="UP000315783"/>
    </source>
</evidence>
<keyword evidence="3" id="KW-1185">Reference proteome</keyword>
<evidence type="ECO:0000313" key="2">
    <source>
        <dbReference type="EMBL" id="TQW00706.1"/>
    </source>
</evidence>
<organism evidence="2 3">
    <name type="scientific">Cordyceps javanica</name>
    <dbReference type="NCBI Taxonomy" id="43265"/>
    <lineage>
        <taxon>Eukaryota</taxon>
        <taxon>Fungi</taxon>
        <taxon>Dikarya</taxon>
        <taxon>Ascomycota</taxon>
        <taxon>Pezizomycotina</taxon>
        <taxon>Sordariomycetes</taxon>
        <taxon>Hypocreomycetidae</taxon>
        <taxon>Hypocreales</taxon>
        <taxon>Cordycipitaceae</taxon>
        <taxon>Cordyceps</taxon>
    </lineage>
</organism>
<accession>A0A545VG62</accession>
<dbReference type="AlphaFoldDB" id="A0A545VG62"/>
<protein>
    <submittedName>
        <fullName evidence="2">Uncharacterized protein</fullName>
    </submittedName>
</protein>
<dbReference type="EMBL" id="SPUK01000001">
    <property type="protein sequence ID" value="TQW00706.1"/>
    <property type="molecule type" value="Genomic_DNA"/>
</dbReference>
<name>A0A545VG62_9HYPO</name>
<proteinExistence type="predicted"/>
<feature type="region of interest" description="Disordered" evidence="1">
    <location>
        <begin position="36"/>
        <end position="66"/>
    </location>
</feature>
<comment type="caution">
    <text evidence="2">The sequence shown here is derived from an EMBL/GenBank/DDBJ whole genome shotgun (WGS) entry which is preliminary data.</text>
</comment>
<reference evidence="2 3" key="1">
    <citation type="journal article" date="2019" name="Appl. Microbiol. Biotechnol.">
        <title>Genome sequence of Isaria javanica and comparative genome analysis insights into family S53 peptidase evolution in fungal entomopathogens.</title>
        <authorList>
            <person name="Lin R."/>
            <person name="Zhang X."/>
            <person name="Xin B."/>
            <person name="Zou M."/>
            <person name="Gao Y."/>
            <person name="Qin F."/>
            <person name="Hu Q."/>
            <person name="Xie B."/>
            <person name="Cheng X."/>
        </authorList>
    </citation>
    <scope>NUCLEOTIDE SEQUENCE [LARGE SCALE GENOMIC DNA]</scope>
    <source>
        <strain evidence="2 3">IJ1G</strain>
    </source>
</reference>
<gene>
    <name evidence="2" type="ORF">IF1G_00637</name>
</gene>